<keyword evidence="4 10" id="KW-0808">Transferase</keyword>
<comment type="caution">
    <text evidence="10">Lacks conserved residue(s) required for the propagation of feature annotation.</text>
</comment>
<dbReference type="HAMAP" id="MF_00185">
    <property type="entry name" value="IPP_trans"/>
    <property type="match status" value="1"/>
</dbReference>
<evidence type="ECO:0000256" key="5">
    <source>
        <dbReference type="ARBA" id="ARBA00022694"/>
    </source>
</evidence>
<dbReference type="EMBL" id="JAMSHT010000001">
    <property type="protein sequence ID" value="MCM8556687.1"/>
    <property type="molecule type" value="Genomic_DNA"/>
</dbReference>
<keyword evidence="8 10" id="KW-0460">Magnesium</keyword>
<dbReference type="SUPFAM" id="SSF52540">
    <property type="entry name" value="P-loop containing nucleoside triphosphate hydrolases"/>
    <property type="match status" value="2"/>
</dbReference>
<evidence type="ECO:0000256" key="3">
    <source>
        <dbReference type="ARBA" id="ARBA00005842"/>
    </source>
</evidence>
<name>A0A9X2EFQ3_9SPHN</name>
<evidence type="ECO:0000313" key="14">
    <source>
        <dbReference type="EMBL" id="MCM8556687.1"/>
    </source>
</evidence>
<dbReference type="Gene3D" id="3.40.50.300">
    <property type="entry name" value="P-loop containing nucleotide triphosphate hydrolases"/>
    <property type="match status" value="1"/>
</dbReference>
<evidence type="ECO:0000256" key="11">
    <source>
        <dbReference type="RuleBase" id="RU003783"/>
    </source>
</evidence>
<gene>
    <name evidence="10 14" type="primary">miaA</name>
    <name evidence="14" type="ORF">NDO55_02480</name>
</gene>
<dbReference type="GO" id="GO:0005524">
    <property type="term" value="F:ATP binding"/>
    <property type="evidence" value="ECO:0007669"/>
    <property type="project" value="UniProtKB-UniRule"/>
</dbReference>
<dbReference type="InterPro" id="IPR039657">
    <property type="entry name" value="Dimethylallyltransferase"/>
</dbReference>
<keyword evidence="7 10" id="KW-0067">ATP-binding</keyword>
<organism evidence="14 15">
    <name type="scientific">Sphingomicrobium sediminis</name>
    <dbReference type="NCBI Taxonomy" id="2950949"/>
    <lineage>
        <taxon>Bacteria</taxon>
        <taxon>Pseudomonadati</taxon>
        <taxon>Pseudomonadota</taxon>
        <taxon>Alphaproteobacteria</taxon>
        <taxon>Sphingomonadales</taxon>
        <taxon>Sphingomonadaceae</taxon>
        <taxon>Sphingomicrobium</taxon>
    </lineage>
</organism>
<comment type="cofactor">
    <cofactor evidence="1 10">
        <name>Mg(2+)</name>
        <dbReference type="ChEBI" id="CHEBI:18420"/>
    </cofactor>
</comment>
<comment type="subunit">
    <text evidence="10">Monomer.</text>
</comment>
<dbReference type="GO" id="GO:0006400">
    <property type="term" value="P:tRNA modification"/>
    <property type="evidence" value="ECO:0007669"/>
    <property type="project" value="TreeGrafter"/>
</dbReference>
<evidence type="ECO:0000256" key="12">
    <source>
        <dbReference type="RuleBase" id="RU003784"/>
    </source>
</evidence>
<evidence type="ECO:0000256" key="10">
    <source>
        <dbReference type="HAMAP-Rule" id="MF_00185"/>
    </source>
</evidence>
<dbReference type="Pfam" id="PF01715">
    <property type="entry name" value="IPPT"/>
    <property type="match status" value="1"/>
</dbReference>
<evidence type="ECO:0000256" key="13">
    <source>
        <dbReference type="RuleBase" id="RU003785"/>
    </source>
</evidence>
<dbReference type="GO" id="GO:0052381">
    <property type="term" value="F:tRNA dimethylallyltransferase activity"/>
    <property type="evidence" value="ECO:0007669"/>
    <property type="project" value="UniProtKB-UniRule"/>
</dbReference>
<evidence type="ECO:0000256" key="8">
    <source>
        <dbReference type="ARBA" id="ARBA00022842"/>
    </source>
</evidence>
<sequence length="310" mass="33558">MVKAKPPLALIAGPTASGKSELALRLAEKVGGMVINADSAQIYRDLSIVAASPDADEKARAPHRLYGVRDGAEPCSAADWATLAKEAIAEAREDGLTPILVGGTGLYLRTLLDGIAPVPDIESDIREAIRATDTATNYAALRNEDSAAAERLNAGDTTRIARALEVVRSTGKPLSYWQARKEGGIGDQVELHVIILTPPRDWLAERCDRRFVKMVDEGALDEVQTLLDRKLDPALPVMRAIGVPELAAYLSGDTSLDEAIAAGQLSTRQYMKRQYTWFRNQPPAHWPRFEQPLDDEAALAEALAQLTPSA</sequence>
<comment type="catalytic activity">
    <reaction evidence="9 10 11">
        <text>adenosine(37) in tRNA + dimethylallyl diphosphate = N(6)-dimethylallyladenosine(37) in tRNA + diphosphate</text>
        <dbReference type="Rhea" id="RHEA:26482"/>
        <dbReference type="Rhea" id="RHEA-COMP:10162"/>
        <dbReference type="Rhea" id="RHEA-COMP:10375"/>
        <dbReference type="ChEBI" id="CHEBI:33019"/>
        <dbReference type="ChEBI" id="CHEBI:57623"/>
        <dbReference type="ChEBI" id="CHEBI:74411"/>
        <dbReference type="ChEBI" id="CHEBI:74415"/>
        <dbReference type="EC" id="2.5.1.75"/>
    </reaction>
</comment>
<comment type="similarity">
    <text evidence="3 10 13">Belongs to the IPP transferase family.</text>
</comment>
<comment type="function">
    <text evidence="2 10 12">Catalyzes the transfer of a dimethylallyl group onto the adenine at position 37 in tRNAs that read codons beginning with uridine, leading to the formation of N6-(dimethylallyl)adenosine (i(6)A).</text>
</comment>
<feature type="region of interest" description="Interaction with substrate tRNA" evidence="10">
    <location>
        <begin position="38"/>
        <end position="41"/>
    </location>
</feature>
<dbReference type="InterPro" id="IPR018022">
    <property type="entry name" value="IPT"/>
</dbReference>
<dbReference type="Proteomes" id="UP001155128">
    <property type="component" value="Unassembled WGS sequence"/>
</dbReference>
<evidence type="ECO:0000256" key="4">
    <source>
        <dbReference type="ARBA" id="ARBA00022679"/>
    </source>
</evidence>
<keyword evidence="15" id="KW-1185">Reference proteome</keyword>
<keyword evidence="6 10" id="KW-0547">Nucleotide-binding</keyword>
<feature type="site" description="Interaction with substrate tRNA" evidence="10">
    <location>
        <position position="104"/>
    </location>
</feature>
<reference evidence="14" key="1">
    <citation type="submission" date="2022-06" db="EMBL/GenBank/DDBJ databases">
        <title>Sphingomicrobium sedimins sp. nov., a marine bacterium isolated from tidal flat.</title>
        <authorList>
            <person name="Kim C.-H."/>
            <person name="Yoo Y."/>
            <person name="Kim J.-J."/>
        </authorList>
    </citation>
    <scope>NUCLEOTIDE SEQUENCE</scope>
    <source>
        <strain evidence="14">GRR-S6-50</strain>
    </source>
</reference>
<dbReference type="NCBIfam" id="TIGR00174">
    <property type="entry name" value="miaA"/>
    <property type="match status" value="1"/>
</dbReference>
<comment type="caution">
    <text evidence="14">The sequence shown here is derived from an EMBL/GenBank/DDBJ whole genome shotgun (WGS) entry which is preliminary data.</text>
</comment>
<evidence type="ECO:0000313" key="15">
    <source>
        <dbReference type="Proteomes" id="UP001155128"/>
    </source>
</evidence>
<dbReference type="PANTHER" id="PTHR11088:SF60">
    <property type="entry name" value="TRNA DIMETHYLALLYLTRANSFERASE"/>
    <property type="match status" value="1"/>
</dbReference>
<proteinExistence type="inferred from homology"/>
<dbReference type="PANTHER" id="PTHR11088">
    <property type="entry name" value="TRNA DIMETHYLALLYLTRANSFERASE"/>
    <property type="match status" value="1"/>
</dbReference>
<feature type="binding site" evidence="10">
    <location>
        <begin position="15"/>
        <end position="20"/>
    </location>
    <ligand>
        <name>substrate</name>
    </ligand>
</feature>
<dbReference type="EC" id="2.5.1.75" evidence="10"/>
<dbReference type="InterPro" id="IPR027417">
    <property type="entry name" value="P-loop_NTPase"/>
</dbReference>
<dbReference type="RefSeq" id="WP_252112110.1">
    <property type="nucleotide sequence ID" value="NZ_JAMSHT010000001.1"/>
</dbReference>
<feature type="site" description="Interaction with substrate tRNA" evidence="10">
    <location>
        <position position="126"/>
    </location>
</feature>
<evidence type="ECO:0000256" key="1">
    <source>
        <dbReference type="ARBA" id="ARBA00001946"/>
    </source>
</evidence>
<accession>A0A9X2EFQ3</accession>
<keyword evidence="5 10" id="KW-0819">tRNA processing</keyword>
<evidence type="ECO:0000256" key="6">
    <source>
        <dbReference type="ARBA" id="ARBA00022741"/>
    </source>
</evidence>
<evidence type="ECO:0000256" key="9">
    <source>
        <dbReference type="ARBA" id="ARBA00049563"/>
    </source>
</evidence>
<protein>
    <recommendedName>
        <fullName evidence="10">tRNA dimethylallyltransferase</fullName>
        <ecNumber evidence="10">2.5.1.75</ecNumber>
    </recommendedName>
    <alternativeName>
        <fullName evidence="10">Dimethylallyl diphosphate:tRNA dimethylallyltransferase</fullName>
        <shortName evidence="10">DMAPP:tRNA dimethylallyltransferase</shortName>
        <shortName evidence="10">DMATase</shortName>
    </alternativeName>
    <alternativeName>
        <fullName evidence="10">Isopentenyl-diphosphate:tRNA isopentenyltransferase</fullName>
        <shortName evidence="10">IPP transferase</shortName>
        <shortName evidence="10">IPPT</shortName>
        <shortName evidence="10">IPTase</shortName>
    </alternativeName>
</protein>
<dbReference type="AlphaFoldDB" id="A0A9X2EFQ3"/>
<evidence type="ECO:0000256" key="2">
    <source>
        <dbReference type="ARBA" id="ARBA00003213"/>
    </source>
</evidence>
<feature type="binding site" evidence="10">
    <location>
        <begin position="13"/>
        <end position="20"/>
    </location>
    <ligand>
        <name>ATP</name>
        <dbReference type="ChEBI" id="CHEBI:30616"/>
    </ligand>
</feature>
<dbReference type="Gene3D" id="1.10.20.140">
    <property type="match status" value="1"/>
</dbReference>
<evidence type="ECO:0000256" key="7">
    <source>
        <dbReference type="ARBA" id="ARBA00022840"/>
    </source>
</evidence>